<dbReference type="PANTHER" id="PTHR34580:SF1">
    <property type="entry name" value="PROTEIN PAFC"/>
    <property type="match status" value="1"/>
</dbReference>
<dbReference type="InterPro" id="IPR028349">
    <property type="entry name" value="PafC-like"/>
</dbReference>
<keyword evidence="1" id="KW-0805">Transcription regulation</keyword>
<organism evidence="4 5">
    <name type="scientific">Dactylosporangium fulvum</name>
    <dbReference type="NCBI Taxonomy" id="53359"/>
    <lineage>
        <taxon>Bacteria</taxon>
        <taxon>Bacillati</taxon>
        <taxon>Actinomycetota</taxon>
        <taxon>Actinomycetes</taxon>
        <taxon>Micromonosporales</taxon>
        <taxon>Micromonosporaceae</taxon>
        <taxon>Dactylosporangium</taxon>
    </lineage>
</organism>
<dbReference type="Pfam" id="PF25583">
    <property type="entry name" value="WCX"/>
    <property type="match status" value="1"/>
</dbReference>
<dbReference type="EMBL" id="CP073720">
    <property type="protein sequence ID" value="UWP85362.1"/>
    <property type="molecule type" value="Genomic_DNA"/>
</dbReference>
<dbReference type="InterPro" id="IPR057727">
    <property type="entry name" value="WCX_dom"/>
</dbReference>
<evidence type="ECO:0000313" key="5">
    <source>
        <dbReference type="Proteomes" id="UP001059617"/>
    </source>
</evidence>
<dbReference type="InterPro" id="IPR036388">
    <property type="entry name" value="WH-like_DNA-bd_sf"/>
</dbReference>
<dbReference type="Proteomes" id="UP001059617">
    <property type="component" value="Chromosome"/>
</dbReference>
<dbReference type="Pfam" id="PF08279">
    <property type="entry name" value="HTH_11"/>
    <property type="match status" value="1"/>
</dbReference>
<gene>
    <name evidence="4" type="ORF">Dfulv_14455</name>
</gene>
<name>A0ABY5W754_9ACTN</name>
<dbReference type="InterPro" id="IPR036390">
    <property type="entry name" value="WH_DNA-bd_sf"/>
</dbReference>
<dbReference type="InterPro" id="IPR026881">
    <property type="entry name" value="WYL_dom"/>
</dbReference>
<dbReference type="InterPro" id="IPR001034">
    <property type="entry name" value="DeoR_HTH"/>
</dbReference>
<dbReference type="PROSITE" id="PS52050">
    <property type="entry name" value="WYL"/>
    <property type="match status" value="1"/>
</dbReference>
<protein>
    <submittedName>
        <fullName evidence="4">YafY family transcriptional regulator</fullName>
    </submittedName>
</protein>
<dbReference type="Gene3D" id="1.10.10.10">
    <property type="entry name" value="Winged helix-like DNA-binding domain superfamily/Winged helix DNA-binding domain"/>
    <property type="match status" value="1"/>
</dbReference>
<accession>A0ABY5W754</accession>
<dbReference type="Pfam" id="PF13280">
    <property type="entry name" value="WYL"/>
    <property type="match status" value="1"/>
</dbReference>
<dbReference type="RefSeq" id="WP_259863467.1">
    <property type="nucleotide sequence ID" value="NZ_BAAAST010000020.1"/>
</dbReference>
<dbReference type="InterPro" id="IPR051534">
    <property type="entry name" value="CBASS_pafABC_assoc_protein"/>
</dbReference>
<proteinExistence type="predicted"/>
<keyword evidence="2" id="KW-0804">Transcription</keyword>
<dbReference type="SUPFAM" id="SSF46785">
    <property type="entry name" value="Winged helix' DNA-binding domain"/>
    <property type="match status" value="1"/>
</dbReference>
<dbReference type="InterPro" id="IPR013196">
    <property type="entry name" value="HTH_11"/>
</dbReference>
<evidence type="ECO:0000313" key="4">
    <source>
        <dbReference type="EMBL" id="UWP85362.1"/>
    </source>
</evidence>
<dbReference type="PANTHER" id="PTHR34580">
    <property type="match status" value="1"/>
</dbReference>
<evidence type="ECO:0000256" key="2">
    <source>
        <dbReference type="ARBA" id="ARBA00023163"/>
    </source>
</evidence>
<keyword evidence="5" id="KW-1185">Reference proteome</keyword>
<reference evidence="4" key="1">
    <citation type="submission" date="2021-04" db="EMBL/GenBank/DDBJ databases">
        <authorList>
            <person name="Hartkoorn R.C."/>
            <person name="Beaudoing E."/>
            <person name="Hot D."/>
        </authorList>
    </citation>
    <scope>NUCLEOTIDE SEQUENCE</scope>
    <source>
        <strain evidence="4">NRRL B-16292</strain>
    </source>
</reference>
<evidence type="ECO:0000259" key="3">
    <source>
        <dbReference type="PROSITE" id="PS51000"/>
    </source>
</evidence>
<dbReference type="PIRSF" id="PIRSF016838">
    <property type="entry name" value="PafC"/>
    <property type="match status" value="1"/>
</dbReference>
<feature type="domain" description="HTH deoR-type" evidence="3">
    <location>
        <begin position="2"/>
        <end position="57"/>
    </location>
</feature>
<dbReference type="PROSITE" id="PS51000">
    <property type="entry name" value="HTH_DEOR_2"/>
    <property type="match status" value="1"/>
</dbReference>
<sequence>MRADRLLALLLRLQSRGRTTARELAAELEVSVRTVYRDLDALGAAGVPVVTAGGPGGGCWLLDGYRSPLLGLSADEATALLVVATAGPLERISLGDVLPDARRKLLAALPEGRRRDIAAAAGRFHLDAAAWFRSAEPVPHLAILVDAVLRGRRLRIAHRGTADAVVDPLGLVVKAGVWYLVVRGDRGVVAHRAGRISAARLLDEGFERPAGFDLAAFWARWTAEFEGGFGQVPVTVRLSPEGTRAAVEILGEPVAGGPVDADGWRTVVLRFDSLPTARSRLLGFGPHAEVLEPVRLRCDLATTARAIADRYRPADTPPNPEKS</sequence>
<evidence type="ECO:0000256" key="1">
    <source>
        <dbReference type="ARBA" id="ARBA00023015"/>
    </source>
</evidence>
<reference evidence="4" key="2">
    <citation type="submission" date="2022-09" db="EMBL/GenBank/DDBJ databases">
        <title>Biosynthetic gene clusters of Dactylosporangioum fulvum.</title>
        <authorList>
            <person name="Caradec T."/>
        </authorList>
    </citation>
    <scope>NUCLEOTIDE SEQUENCE</scope>
    <source>
        <strain evidence="4">NRRL B-16292</strain>
    </source>
</reference>